<feature type="non-terminal residue" evidence="2">
    <location>
        <position position="89"/>
    </location>
</feature>
<feature type="region of interest" description="Disordered" evidence="1">
    <location>
        <begin position="1"/>
        <end position="89"/>
    </location>
</feature>
<name>A0A6J4MRN8_9BACT</name>
<evidence type="ECO:0000256" key="1">
    <source>
        <dbReference type="SAM" id="MobiDB-lite"/>
    </source>
</evidence>
<evidence type="ECO:0000313" key="2">
    <source>
        <dbReference type="EMBL" id="CAA9364857.1"/>
    </source>
</evidence>
<feature type="non-terminal residue" evidence="2">
    <location>
        <position position="1"/>
    </location>
</feature>
<protein>
    <submittedName>
        <fullName evidence="2">Uncharacterized protein</fullName>
    </submittedName>
</protein>
<reference evidence="2" key="1">
    <citation type="submission" date="2020-02" db="EMBL/GenBank/DDBJ databases">
        <authorList>
            <person name="Meier V. D."/>
        </authorList>
    </citation>
    <scope>NUCLEOTIDE SEQUENCE</scope>
    <source>
        <strain evidence="2">AVDCRST_MAG68</strain>
    </source>
</reference>
<feature type="compositionally biased region" description="Low complexity" evidence="1">
    <location>
        <begin position="27"/>
        <end position="39"/>
    </location>
</feature>
<feature type="compositionally biased region" description="Basic and acidic residues" evidence="1">
    <location>
        <begin position="43"/>
        <end position="77"/>
    </location>
</feature>
<organism evidence="2">
    <name type="scientific">uncultured Gemmatimonadota bacterium</name>
    <dbReference type="NCBI Taxonomy" id="203437"/>
    <lineage>
        <taxon>Bacteria</taxon>
        <taxon>Pseudomonadati</taxon>
        <taxon>Gemmatimonadota</taxon>
        <taxon>environmental samples</taxon>
    </lineage>
</organism>
<dbReference type="EMBL" id="CADCTW010000217">
    <property type="protein sequence ID" value="CAA9364857.1"/>
    <property type="molecule type" value="Genomic_DNA"/>
</dbReference>
<accession>A0A6J4MRN8</accession>
<dbReference type="AlphaFoldDB" id="A0A6J4MRN8"/>
<sequence>AHQQRAQTEPPTPTSRPLAVPHHLRVGGQPPQGAPDGQARTPRLQDRAGEALQVRRGDRRGAGPERPHRRGREERQLPGEPLGPGAGRL</sequence>
<proteinExistence type="predicted"/>
<gene>
    <name evidence="2" type="ORF">AVDCRST_MAG68-5086</name>
</gene>